<dbReference type="InterPro" id="IPR024088">
    <property type="entry name" value="Tyr-tRNA-ligase_bac-type"/>
</dbReference>
<evidence type="ECO:0000256" key="5">
    <source>
        <dbReference type="ARBA" id="ARBA00022884"/>
    </source>
</evidence>
<evidence type="ECO:0000256" key="2">
    <source>
        <dbReference type="ARBA" id="ARBA00022598"/>
    </source>
</evidence>
<proteinExistence type="inferred from homology"/>
<evidence type="ECO:0000256" key="3">
    <source>
        <dbReference type="ARBA" id="ARBA00022741"/>
    </source>
</evidence>
<evidence type="ECO:0000259" key="13">
    <source>
        <dbReference type="Pfam" id="PF22421"/>
    </source>
</evidence>
<evidence type="ECO:0000313" key="15">
    <source>
        <dbReference type="Proteomes" id="UP000004578"/>
    </source>
</evidence>
<dbReference type="CDD" id="cd00165">
    <property type="entry name" value="S4"/>
    <property type="match status" value="1"/>
</dbReference>
<keyword evidence="5 10" id="KW-0694">RNA-binding</keyword>
<keyword evidence="15" id="KW-1185">Reference proteome</keyword>
<dbReference type="NCBIfam" id="TIGR00234">
    <property type="entry name" value="tyrS"/>
    <property type="match status" value="1"/>
</dbReference>
<evidence type="ECO:0000313" key="14">
    <source>
        <dbReference type="EMBL" id="EJF46303.1"/>
    </source>
</evidence>
<dbReference type="GO" id="GO:0004831">
    <property type="term" value="F:tyrosine-tRNA ligase activity"/>
    <property type="evidence" value="ECO:0007669"/>
    <property type="project" value="UniProtKB-UniRule"/>
</dbReference>
<accession>J1HL68</accession>
<dbReference type="Gene3D" id="1.10.240.10">
    <property type="entry name" value="Tyrosyl-Transfer RNA Synthetase"/>
    <property type="match status" value="1"/>
</dbReference>
<dbReference type="PROSITE" id="PS50889">
    <property type="entry name" value="S4"/>
    <property type="match status" value="1"/>
</dbReference>
<dbReference type="Proteomes" id="UP000004578">
    <property type="component" value="Unassembled WGS sequence"/>
</dbReference>
<dbReference type="EC" id="6.1.1.1" evidence="1 9"/>
<dbReference type="PATRIC" id="fig|1125717.3.peg.897"/>
<dbReference type="SUPFAM" id="SSF52374">
    <property type="entry name" value="Nucleotidylyl transferase"/>
    <property type="match status" value="1"/>
</dbReference>
<feature type="region of interest" description="Disordered" evidence="12">
    <location>
        <begin position="1"/>
        <end position="29"/>
    </location>
</feature>
<name>J1HL68_9ACTO</name>
<dbReference type="Pfam" id="PF22421">
    <property type="entry name" value="SYY_C-terminal"/>
    <property type="match status" value="1"/>
</dbReference>
<dbReference type="Pfam" id="PF00579">
    <property type="entry name" value="tRNA-synt_1b"/>
    <property type="match status" value="1"/>
</dbReference>
<dbReference type="GO" id="GO:0003723">
    <property type="term" value="F:RNA binding"/>
    <property type="evidence" value="ECO:0007669"/>
    <property type="project" value="UniProtKB-KW"/>
</dbReference>
<evidence type="ECO:0000256" key="6">
    <source>
        <dbReference type="ARBA" id="ARBA00022917"/>
    </source>
</evidence>
<keyword evidence="7 11" id="KW-0030">Aminoacyl-tRNA synthetase</keyword>
<keyword evidence="4 11" id="KW-0067">ATP-binding</keyword>
<comment type="catalytic activity">
    <reaction evidence="8">
        <text>tRNA(Tyr) + L-tyrosine + ATP = L-tyrosyl-tRNA(Tyr) + AMP + diphosphate + H(+)</text>
        <dbReference type="Rhea" id="RHEA:10220"/>
        <dbReference type="Rhea" id="RHEA-COMP:9706"/>
        <dbReference type="Rhea" id="RHEA-COMP:9707"/>
        <dbReference type="ChEBI" id="CHEBI:15378"/>
        <dbReference type="ChEBI" id="CHEBI:30616"/>
        <dbReference type="ChEBI" id="CHEBI:33019"/>
        <dbReference type="ChEBI" id="CHEBI:58315"/>
        <dbReference type="ChEBI" id="CHEBI:78442"/>
        <dbReference type="ChEBI" id="CHEBI:78536"/>
        <dbReference type="ChEBI" id="CHEBI:456215"/>
        <dbReference type="EC" id="6.1.1.1"/>
    </reaction>
</comment>
<evidence type="ECO:0000256" key="11">
    <source>
        <dbReference type="RuleBase" id="RU363036"/>
    </source>
</evidence>
<keyword evidence="3 11" id="KW-0547">Nucleotide-binding</keyword>
<keyword evidence="6 11" id="KW-0648">Protein biosynthesis</keyword>
<keyword evidence="2 11" id="KW-0436">Ligase</keyword>
<dbReference type="InterPro" id="IPR014729">
    <property type="entry name" value="Rossmann-like_a/b/a_fold"/>
</dbReference>
<dbReference type="EMBL" id="AKFS01000138">
    <property type="protein sequence ID" value="EJF46303.1"/>
    <property type="molecule type" value="Genomic_DNA"/>
</dbReference>
<dbReference type="GO" id="GO:0005524">
    <property type="term" value="F:ATP binding"/>
    <property type="evidence" value="ECO:0007669"/>
    <property type="project" value="UniProtKB-KW"/>
</dbReference>
<dbReference type="SUPFAM" id="SSF55174">
    <property type="entry name" value="Alpha-L RNA-binding motif"/>
    <property type="match status" value="1"/>
</dbReference>
<dbReference type="InterPro" id="IPR036986">
    <property type="entry name" value="S4_RNA-bd_sf"/>
</dbReference>
<feature type="non-terminal residue" evidence="14">
    <location>
        <position position="1"/>
    </location>
</feature>
<feature type="domain" description="Tyrosine--tRNA ligase SYY-like C-terminal" evidence="13">
    <location>
        <begin position="381"/>
        <end position="458"/>
    </location>
</feature>
<dbReference type="Gene3D" id="3.10.290.10">
    <property type="entry name" value="RNA-binding S4 domain"/>
    <property type="match status" value="1"/>
</dbReference>
<dbReference type="InterPro" id="IPR024107">
    <property type="entry name" value="Tyr-tRNA-ligase_bac_1"/>
</dbReference>
<dbReference type="GO" id="GO:0005829">
    <property type="term" value="C:cytosol"/>
    <property type="evidence" value="ECO:0007669"/>
    <property type="project" value="TreeGrafter"/>
</dbReference>
<reference evidence="14 15" key="1">
    <citation type="submission" date="2012-05" db="EMBL/GenBank/DDBJ databases">
        <authorList>
            <person name="Harkins D.M."/>
            <person name="Madupu R."/>
            <person name="Durkin A.S."/>
            <person name="Torralba M."/>
            <person name="Methe B."/>
            <person name="Sutton G.G."/>
            <person name="Nelson K.E."/>
        </authorList>
    </citation>
    <scope>NUCLEOTIDE SEQUENCE [LARGE SCALE GENOMIC DNA]</scope>
    <source>
        <strain evidence="14 15">F0490</strain>
    </source>
</reference>
<dbReference type="CDD" id="cd00805">
    <property type="entry name" value="TyrRS_core"/>
    <property type="match status" value="1"/>
</dbReference>
<gene>
    <name evidence="14" type="primary">tyrS</name>
    <name evidence="14" type="ORF">HMPREF1317_2389</name>
</gene>
<protein>
    <recommendedName>
        <fullName evidence="1 9">Tyrosine--tRNA ligase</fullName>
        <ecNumber evidence="1 9">6.1.1.1</ecNumber>
    </recommendedName>
</protein>
<dbReference type="PANTHER" id="PTHR11766">
    <property type="entry name" value="TYROSYL-TRNA SYNTHETASE"/>
    <property type="match status" value="1"/>
</dbReference>
<sequence length="463" mass="50558">CGARARRPVQVDPARASSRRARPRASRYTGHVTDDMKRLGRPTVTDIIDELQWRGLLAQHTDLAALREHLASGPVTFYCGYDPTAPSLHHGHLVQLIVMRHLQLAGHKPLALVGGATGQIGDPRQSGERQLQPTGVVEGWARKLRDQISCFLDFEGPAAARMVNNLDWTQQMSAIDLLRTIGKYFRVGTMLNKDIVARRIASDEGISYTEFSYQVLQANDFLELYRRYGCTLETGGNDQWGNMVGGVDLIHKVDGADAHVMTTPIITKADGTKFGKSEGGAIWLDPQMMTPYAFYQFWLQVADEDVVRFLKIFTFLDRARIEELEAEVAERPHQRAAQKALAAAVTAMVHGDQELARVQAATKALWGGGDIKELDEASLRAATADLPRASVPLGEATVADALVAVGFERGKSAARRTVASGGVSVNNVKVYDADAPLSESDALPGSLVLLRKGRKNLAVVELA</sequence>
<dbReference type="InterPro" id="IPR054608">
    <property type="entry name" value="SYY-like_C"/>
</dbReference>
<evidence type="ECO:0000256" key="4">
    <source>
        <dbReference type="ARBA" id="ARBA00022840"/>
    </source>
</evidence>
<dbReference type="InterPro" id="IPR002307">
    <property type="entry name" value="Tyr-tRNA-ligase"/>
</dbReference>
<evidence type="ECO:0000256" key="1">
    <source>
        <dbReference type="ARBA" id="ARBA00013160"/>
    </source>
</evidence>
<dbReference type="InterPro" id="IPR002305">
    <property type="entry name" value="aa-tRNA-synth_Ic"/>
</dbReference>
<dbReference type="PANTHER" id="PTHR11766:SF0">
    <property type="entry name" value="TYROSINE--TRNA LIGASE, MITOCHONDRIAL"/>
    <property type="match status" value="1"/>
</dbReference>
<dbReference type="HAMAP" id="MF_02006">
    <property type="entry name" value="Tyr_tRNA_synth_type1"/>
    <property type="match status" value="1"/>
</dbReference>
<dbReference type="FunFam" id="1.10.240.10:FF:000001">
    <property type="entry name" value="Tyrosine--tRNA ligase"/>
    <property type="match status" value="1"/>
</dbReference>
<comment type="similarity">
    <text evidence="11">Belongs to the class-I aminoacyl-tRNA synthetase family.</text>
</comment>
<evidence type="ECO:0000256" key="10">
    <source>
        <dbReference type="PROSITE-ProRule" id="PRU00182"/>
    </source>
</evidence>
<organism evidence="14 15">
    <name type="scientific">Schaalia georgiae F0490</name>
    <dbReference type="NCBI Taxonomy" id="1125717"/>
    <lineage>
        <taxon>Bacteria</taxon>
        <taxon>Bacillati</taxon>
        <taxon>Actinomycetota</taxon>
        <taxon>Actinomycetes</taxon>
        <taxon>Actinomycetales</taxon>
        <taxon>Actinomycetaceae</taxon>
        <taxon>Schaalia</taxon>
    </lineage>
</organism>
<evidence type="ECO:0000256" key="12">
    <source>
        <dbReference type="SAM" id="MobiDB-lite"/>
    </source>
</evidence>
<evidence type="ECO:0000256" key="7">
    <source>
        <dbReference type="ARBA" id="ARBA00023146"/>
    </source>
</evidence>
<dbReference type="Gene3D" id="3.40.50.620">
    <property type="entry name" value="HUPs"/>
    <property type="match status" value="1"/>
</dbReference>
<dbReference type="AlphaFoldDB" id="J1HL68"/>
<comment type="caution">
    <text evidence="14">The sequence shown here is derived from an EMBL/GenBank/DDBJ whole genome shotgun (WGS) entry which is preliminary data.</text>
</comment>
<dbReference type="PRINTS" id="PR01040">
    <property type="entry name" value="TRNASYNTHTYR"/>
</dbReference>
<evidence type="ECO:0000256" key="8">
    <source>
        <dbReference type="ARBA" id="ARBA00048248"/>
    </source>
</evidence>
<evidence type="ECO:0000256" key="9">
    <source>
        <dbReference type="NCBIfam" id="TIGR00234"/>
    </source>
</evidence>
<dbReference type="GO" id="GO:0006437">
    <property type="term" value="P:tyrosyl-tRNA aminoacylation"/>
    <property type="evidence" value="ECO:0007669"/>
    <property type="project" value="UniProtKB-UniRule"/>
</dbReference>